<evidence type="ECO:0000313" key="5">
    <source>
        <dbReference type="Proteomes" id="UP000479190"/>
    </source>
</evidence>
<dbReference type="SMART" id="SM00248">
    <property type="entry name" value="ANK"/>
    <property type="match status" value="6"/>
</dbReference>
<keyword evidence="2 3" id="KW-0040">ANK repeat</keyword>
<dbReference type="Proteomes" id="UP000479190">
    <property type="component" value="Unassembled WGS sequence"/>
</dbReference>
<gene>
    <name evidence="4" type="ORF">TBRA_LOCUS5112</name>
</gene>
<dbReference type="Pfam" id="PF00023">
    <property type="entry name" value="Ank"/>
    <property type="match status" value="1"/>
</dbReference>
<accession>A0A6H5I917</accession>
<protein>
    <submittedName>
        <fullName evidence="4">Uncharacterized protein</fullName>
    </submittedName>
</protein>
<organism evidence="4 5">
    <name type="scientific">Trichogramma brassicae</name>
    <dbReference type="NCBI Taxonomy" id="86971"/>
    <lineage>
        <taxon>Eukaryota</taxon>
        <taxon>Metazoa</taxon>
        <taxon>Ecdysozoa</taxon>
        <taxon>Arthropoda</taxon>
        <taxon>Hexapoda</taxon>
        <taxon>Insecta</taxon>
        <taxon>Pterygota</taxon>
        <taxon>Neoptera</taxon>
        <taxon>Endopterygota</taxon>
        <taxon>Hymenoptera</taxon>
        <taxon>Apocrita</taxon>
        <taxon>Proctotrupomorpha</taxon>
        <taxon>Chalcidoidea</taxon>
        <taxon>Trichogrammatidae</taxon>
        <taxon>Trichogramma</taxon>
    </lineage>
</organism>
<dbReference type="SUPFAM" id="SSF48403">
    <property type="entry name" value="Ankyrin repeat"/>
    <property type="match status" value="1"/>
</dbReference>
<evidence type="ECO:0000256" key="1">
    <source>
        <dbReference type="ARBA" id="ARBA00022737"/>
    </source>
</evidence>
<dbReference type="PROSITE" id="PS50088">
    <property type="entry name" value="ANK_REPEAT"/>
    <property type="match status" value="2"/>
</dbReference>
<dbReference type="PANTHER" id="PTHR24126">
    <property type="entry name" value="ANKYRIN REPEAT, PH AND SEC7 DOMAIN CONTAINING PROTEIN SECG-RELATED"/>
    <property type="match status" value="1"/>
</dbReference>
<reference evidence="4 5" key="1">
    <citation type="submission" date="2020-02" db="EMBL/GenBank/DDBJ databases">
        <authorList>
            <person name="Ferguson B K."/>
        </authorList>
    </citation>
    <scope>NUCLEOTIDE SEQUENCE [LARGE SCALE GENOMIC DNA]</scope>
</reference>
<feature type="repeat" description="ANK" evidence="3">
    <location>
        <begin position="133"/>
        <end position="165"/>
    </location>
</feature>
<proteinExistence type="predicted"/>
<keyword evidence="5" id="KW-1185">Reference proteome</keyword>
<sequence>MGPRTDTILLRLLNDRTLFSEDDMNYFFKRALDDKNMKIIRLLYLNGFDVHDARLDNGKSAVHYLAKVDEPGDRYKVNNEVTLKLIKFFLSNAYKIHCDVLGYTYLHAACMVGDVTTVRWFAIRGVNVNLKVYKHSPLHIAAQYRNEEIVKALLKSGANPNLRDYQRSTALHALTWVRLCRCVRRDSFCSRRKPVDKIVEALVEQGADIEARNNHGDTPLQLAVSRFDVELTRSLLGHGASTKNLTRTECSAGSSSRAN</sequence>
<dbReference type="PRINTS" id="PR01415">
    <property type="entry name" value="ANKYRIN"/>
</dbReference>
<name>A0A6H5I917_9HYME</name>
<dbReference type="PANTHER" id="PTHR24126:SF14">
    <property type="entry name" value="ANK_REP_REGION DOMAIN-CONTAINING PROTEIN"/>
    <property type="match status" value="1"/>
</dbReference>
<dbReference type="AlphaFoldDB" id="A0A6H5I917"/>
<dbReference type="InterPro" id="IPR002110">
    <property type="entry name" value="Ankyrin_rpt"/>
</dbReference>
<feature type="repeat" description="ANK" evidence="3">
    <location>
        <begin position="215"/>
        <end position="247"/>
    </location>
</feature>
<dbReference type="EMBL" id="CADCXV010000702">
    <property type="protein sequence ID" value="CAB0033194.1"/>
    <property type="molecule type" value="Genomic_DNA"/>
</dbReference>
<evidence type="ECO:0000313" key="4">
    <source>
        <dbReference type="EMBL" id="CAB0033194.1"/>
    </source>
</evidence>
<dbReference type="Pfam" id="PF12796">
    <property type="entry name" value="Ank_2"/>
    <property type="match status" value="1"/>
</dbReference>
<evidence type="ECO:0000256" key="3">
    <source>
        <dbReference type="PROSITE-ProRule" id="PRU00023"/>
    </source>
</evidence>
<evidence type="ECO:0000256" key="2">
    <source>
        <dbReference type="ARBA" id="ARBA00023043"/>
    </source>
</evidence>
<dbReference type="InterPro" id="IPR036770">
    <property type="entry name" value="Ankyrin_rpt-contain_sf"/>
</dbReference>
<dbReference type="OrthoDB" id="539213at2759"/>
<dbReference type="PROSITE" id="PS50297">
    <property type="entry name" value="ANK_REP_REGION"/>
    <property type="match status" value="2"/>
</dbReference>
<keyword evidence="1" id="KW-0677">Repeat</keyword>
<dbReference type="Gene3D" id="1.25.40.20">
    <property type="entry name" value="Ankyrin repeat-containing domain"/>
    <property type="match status" value="2"/>
</dbReference>